<evidence type="ECO:0000256" key="3">
    <source>
        <dbReference type="ARBA" id="ARBA00022723"/>
    </source>
</evidence>
<dbReference type="VEuPathDB" id="VectorBase:HLOH_042642"/>
<dbReference type="GO" id="GO:0008898">
    <property type="term" value="F:S-adenosylmethionine-homocysteine S-methyltransferase activity"/>
    <property type="evidence" value="ECO:0007669"/>
    <property type="project" value="TreeGrafter"/>
</dbReference>
<dbReference type="InterPro" id="IPR003726">
    <property type="entry name" value="HCY_dom"/>
</dbReference>
<dbReference type="PANTHER" id="PTHR46015:SF1">
    <property type="entry name" value="HOMOCYSTEINE S-METHYLTRANSFERASE-LIKE ISOFORM 1"/>
    <property type="match status" value="1"/>
</dbReference>
<keyword evidence="8" id="KW-1185">Reference proteome</keyword>
<keyword evidence="1" id="KW-0489">Methyltransferase</keyword>
<evidence type="ECO:0000259" key="6">
    <source>
        <dbReference type="Pfam" id="PF02574"/>
    </source>
</evidence>
<protein>
    <recommendedName>
        <fullName evidence="6">Hcy-binding domain-containing protein</fullName>
    </recommendedName>
</protein>
<dbReference type="EMBL" id="JABSTR010000442">
    <property type="protein sequence ID" value="KAH9382833.1"/>
    <property type="molecule type" value="Genomic_DNA"/>
</dbReference>
<keyword evidence="4" id="KW-0862">Zinc</keyword>
<comment type="pathway">
    <text evidence="5">Amino-acid biosynthesis; L-methionine biosynthesis via de novo pathway.</text>
</comment>
<dbReference type="Gene3D" id="3.20.20.330">
    <property type="entry name" value="Homocysteine-binding-like domain"/>
    <property type="match status" value="2"/>
</dbReference>
<dbReference type="InterPro" id="IPR036589">
    <property type="entry name" value="HCY_dom_sf"/>
</dbReference>
<evidence type="ECO:0000256" key="1">
    <source>
        <dbReference type="ARBA" id="ARBA00022603"/>
    </source>
</evidence>
<proteinExistence type="predicted"/>
<gene>
    <name evidence="7" type="ORF">HPB48_023395</name>
</gene>
<dbReference type="Pfam" id="PF02574">
    <property type="entry name" value="S-methyl_trans"/>
    <property type="match status" value="2"/>
</dbReference>
<name>A0A9J6H6V8_HAELO</name>
<evidence type="ECO:0000256" key="5">
    <source>
        <dbReference type="ARBA" id="ARBA00034478"/>
    </source>
</evidence>
<dbReference type="OrthoDB" id="261426at2759"/>
<keyword evidence="2" id="KW-0808">Transferase</keyword>
<dbReference type="AlphaFoldDB" id="A0A9J6H6V8"/>
<dbReference type="GO" id="GO:0032259">
    <property type="term" value="P:methylation"/>
    <property type="evidence" value="ECO:0007669"/>
    <property type="project" value="UniProtKB-KW"/>
</dbReference>
<keyword evidence="3" id="KW-0479">Metal-binding</keyword>
<dbReference type="GO" id="GO:0009086">
    <property type="term" value="P:methionine biosynthetic process"/>
    <property type="evidence" value="ECO:0007669"/>
    <property type="project" value="TreeGrafter"/>
</dbReference>
<reference evidence="7 8" key="1">
    <citation type="journal article" date="2020" name="Cell">
        <title>Large-Scale Comparative Analyses of Tick Genomes Elucidate Their Genetic Diversity and Vector Capacities.</title>
        <authorList>
            <consortium name="Tick Genome and Microbiome Consortium (TIGMIC)"/>
            <person name="Jia N."/>
            <person name="Wang J."/>
            <person name="Shi W."/>
            <person name="Du L."/>
            <person name="Sun Y."/>
            <person name="Zhan W."/>
            <person name="Jiang J.F."/>
            <person name="Wang Q."/>
            <person name="Zhang B."/>
            <person name="Ji P."/>
            <person name="Bell-Sakyi L."/>
            <person name="Cui X.M."/>
            <person name="Yuan T.T."/>
            <person name="Jiang B.G."/>
            <person name="Yang W.F."/>
            <person name="Lam T.T."/>
            <person name="Chang Q.C."/>
            <person name="Ding S.J."/>
            <person name="Wang X.J."/>
            <person name="Zhu J.G."/>
            <person name="Ruan X.D."/>
            <person name="Zhao L."/>
            <person name="Wei J.T."/>
            <person name="Ye R.Z."/>
            <person name="Que T.C."/>
            <person name="Du C.H."/>
            <person name="Zhou Y.H."/>
            <person name="Cheng J.X."/>
            <person name="Dai P.F."/>
            <person name="Guo W.B."/>
            <person name="Han X.H."/>
            <person name="Huang E.J."/>
            <person name="Li L.F."/>
            <person name="Wei W."/>
            <person name="Gao Y.C."/>
            <person name="Liu J.Z."/>
            <person name="Shao H.Z."/>
            <person name="Wang X."/>
            <person name="Wang C.C."/>
            <person name="Yang T.C."/>
            <person name="Huo Q.B."/>
            <person name="Li W."/>
            <person name="Chen H.Y."/>
            <person name="Chen S.E."/>
            <person name="Zhou L.G."/>
            <person name="Ni X.B."/>
            <person name="Tian J.H."/>
            <person name="Sheng Y."/>
            <person name="Liu T."/>
            <person name="Pan Y.S."/>
            <person name="Xia L.Y."/>
            <person name="Li J."/>
            <person name="Zhao F."/>
            <person name="Cao W.C."/>
        </authorList>
    </citation>
    <scope>NUCLEOTIDE SEQUENCE [LARGE SCALE GENOMIC DNA]</scope>
    <source>
        <strain evidence="7">HaeL-2018</strain>
    </source>
</reference>
<organism evidence="7 8">
    <name type="scientific">Haemaphysalis longicornis</name>
    <name type="common">Bush tick</name>
    <dbReference type="NCBI Taxonomy" id="44386"/>
    <lineage>
        <taxon>Eukaryota</taxon>
        <taxon>Metazoa</taxon>
        <taxon>Ecdysozoa</taxon>
        <taxon>Arthropoda</taxon>
        <taxon>Chelicerata</taxon>
        <taxon>Arachnida</taxon>
        <taxon>Acari</taxon>
        <taxon>Parasitiformes</taxon>
        <taxon>Ixodida</taxon>
        <taxon>Ixodoidea</taxon>
        <taxon>Ixodidae</taxon>
        <taxon>Haemaphysalinae</taxon>
        <taxon>Haemaphysalis</taxon>
    </lineage>
</organism>
<feature type="domain" description="Hcy-binding" evidence="6">
    <location>
        <begin position="75"/>
        <end position="158"/>
    </location>
</feature>
<dbReference type="PANTHER" id="PTHR46015">
    <property type="entry name" value="ZGC:172121"/>
    <property type="match status" value="1"/>
</dbReference>
<feature type="domain" description="Hcy-binding" evidence="6">
    <location>
        <begin position="3"/>
        <end position="51"/>
    </location>
</feature>
<evidence type="ECO:0000256" key="2">
    <source>
        <dbReference type="ARBA" id="ARBA00022679"/>
    </source>
</evidence>
<dbReference type="GO" id="GO:0046872">
    <property type="term" value="F:metal ion binding"/>
    <property type="evidence" value="ECO:0007669"/>
    <property type="project" value="UniProtKB-KW"/>
</dbReference>
<evidence type="ECO:0000313" key="7">
    <source>
        <dbReference type="EMBL" id="KAH9382833.1"/>
    </source>
</evidence>
<sequence length="167" mass="17687">MGISASDAESLIARSCEAAMRAREESRRPSVLVAGSVGSYGAALSDFSEYTVRGEFLPLRETHPTARPRGECLATVMSACHAADSSGQICAVGANCLPSRIARGDIREDRAVAHSLRRLSEHPGSPLAAYVSDWMKLNVGLIGGCCRTGPDDIRDIAGVMKRGDVEP</sequence>
<dbReference type="InterPro" id="IPR051486">
    <property type="entry name" value="Hcy_S-methyltransferase"/>
</dbReference>
<dbReference type="Proteomes" id="UP000821853">
    <property type="component" value="Unassembled WGS sequence"/>
</dbReference>
<evidence type="ECO:0000313" key="8">
    <source>
        <dbReference type="Proteomes" id="UP000821853"/>
    </source>
</evidence>
<accession>A0A9J6H6V8</accession>
<evidence type="ECO:0000256" key="4">
    <source>
        <dbReference type="ARBA" id="ARBA00022833"/>
    </source>
</evidence>
<dbReference type="SUPFAM" id="SSF82282">
    <property type="entry name" value="Homocysteine S-methyltransferase"/>
    <property type="match status" value="1"/>
</dbReference>
<dbReference type="GO" id="GO:0033528">
    <property type="term" value="P:S-methylmethionine cycle"/>
    <property type="evidence" value="ECO:0007669"/>
    <property type="project" value="TreeGrafter"/>
</dbReference>
<comment type="caution">
    <text evidence="7">The sequence shown here is derived from an EMBL/GenBank/DDBJ whole genome shotgun (WGS) entry which is preliminary data.</text>
</comment>